<keyword evidence="9" id="KW-1185">Reference proteome</keyword>
<dbReference type="Gene3D" id="1.20.1080.10">
    <property type="entry name" value="Glycerol uptake facilitator protein"/>
    <property type="match status" value="1"/>
</dbReference>
<dbReference type="RefSeq" id="WP_358358435.1">
    <property type="nucleotide sequence ID" value="NZ_JBEZFP010000079.1"/>
</dbReference>
<keyword evidence="3 7" id="KW-1133">Transmembrane helix</keyword>
<comment type="caution">
    <text evidence="8">The sequence shown here is derived from an EMBL/GenBank/DDBJ whole genome shotgun (WGS) entry which is preliminary data.</text>
</comment>
<name>A0ABV3DMW2_9ACTN</name>
<keyword evidence="2 7" id="KW-0812">Transmembrane</keyword>
<feature type="region of interest" description="Disordered" evidence="6">
    <location>
        <begin position="53"/>
        <end position="94"/>
    </location>
</feature>
<keyword evidence="4 7" id="KW-0472">Membrane</keyword>
<feature type="non-terminal residue" evidence="8">
    <location>
        <position position="1"/>
    </location>
</feature>
<evidence type="ECO:0000256" key="6">
    <source>
        <dbReference type="SAM" id="MobiDB-lite"/>
    </source>
</evidence>
<sequence length="94" mass="9762">IVNMFLFPSGLMLGGDFSVMDYLIWNEIPTLLGNLIGGLAFVGLTMYATHARTGPTRPVAKPPAPARSENGAAPKPAPAEDAAVPGAPDRMAEA</sequence>
<protein>
    <submittedName>
        <fullName evidence="8">Formate/nitrite transporter family protein</fullName>
    </submittedName>
</protein>
<comment type="similarity">
    <text evidence="5">Belongs to the FNT transporter (TC 1.A.16) family.</text>
</comment>
<dbReference type="EMBL" id="JBEZFP010000079">
    <property type="protein sequence ID" value="MEU8137078.1"/>
    <property type="molecule type" value="Genomic_DNA"/>
</dbReference>
<evidence type="ECO:0000313" key="8">
    <source>
        <dbReference type="EMBL" id="MEU8137078.1"/>
    </source>
</evidence>
<evidence type="ECO:0000256" key="3">
    <source>
        <dbReference type="ARBA" id="ARBA00022989"/>
    </source>
</evidence>
<evidence type="ECO:0000313" key="9">
    <source>
        <dbReference type="Proteomes" id="UP001551482"/>
    </source>
</evidence>
<dbReference type="PANTHER" id="PTHR30520:SF6">
    <property type="entry name" value="FORMATE_NITRATE FAMILY TRANSPORTER (EUROFUNG)"/>
    <property type="match status" value="1"/>
</dbReference>
<proteinExistence type="inferred from homology"/>
<evidence type="ECO:0000256" key="4">
    <source>
        <dbReference type="ARBA" id="ARBA00023136"/>
    </source>
</evidence>
<dbReference type="Pfam" id="PF01226">
    <property type="entry name" value="Form_Nir_trans"/>
    <property type="match status" value="1"/>
</dbReference>
<gene>
    <name evidence="8" type="ORF">AB0C36_26630</name>
</gene>
<evidence type="ECO:0000256" key="5">
    <source>
        <dbReference type="ARBA" id="ARBA00049660"/>
    </source>
</evidence>
<feature type="transmembrane region" description="Helical" evidence="7">
    <location>
        <begin position="28"/>
        <end position="48"/>
    </location>
</feature>
<evidence type="ECO:0000256" key="7">
    <source>
        <dbReference type="SAM" id="Phobius"/>
    </source>
</evidence>
<dbReference type="InterPro" id="IPR000292">
    <property type="entry name" value="For/NO2_transpt"/>
</dbReference>
<evidence type="ECO:0000256" key="1">
    <source>
        <dbReference type="ARBA" id="ARBA00004141"/>
    </source>
</evidence>
<accession>A0ABV3DMW2</accession>
<comment type="subcellular location">
    <subcellularLocation>
        <location evidence="1">Membrane</location>
        <topology evidence="1">Multi-pass membrane protein</topology>
    </subcellularLocation>
</comment>
<dbReference type="Proteomes" id="UP001551482">
    <property type="component" value="Unassembled WGS sequence"/>
</dbReference>
<evidence type="ECO:0000256" key="2">
    <source>
        <dbReference type="ARBA" id="ARBA00022692"/>
    </source>
</evidence>
<organism evidence="8 9">
    <name type="scientific">Streptodolium elevatio</name>
    <dbReference type="NCBI Taxonomy" id="3157996"/>
    <lineage>
        <taxon>Bacteria</taxon>
        <taxon>Bacillati</taxon>
        <taxon>Actinomycetota</taxon>
        <taxon>Actinomycetes</taxon>
        <taxon>Kitasatosporales</taxon>
        <taxon>Streptomycetaceae</taxon>
        <taxon>Streptodolium</taxon>
    </lineage>
</organism>
<dbReference type="InterPro" id="IPR023271">
    <property type="entry name" value="Aquaporin-like"/>
</dbReference>
<reference evidence="8 9" key="1">
    <citation type="submission" date="2024-06" db="EMBL/GenBank/DDBJ databases">
        <title>The Natural Products Discovery Center: Release of the First 8490 Sequenced Strains for Exploring Actinobacteria Biosynthetic Diversity.</title>
        <authorList>
            <person name="Kalkreuter E."/>
            <person name="Kautsar S.A."/>
            <person name="Yang D."/>
            <person name="Bader C.D."/>
            <person name="Teijaro C.N."/>
            <person name="Fluegel L."/>
            <person name="Davis C.M."/>
            <person name="Simpson J.R."/>
            <person name="Lauterbach L."/>
            <person name="Steele A.D."/>
            <person name="Gui C."/>
            <person name="Meng S."/>
            <person name="Li G."/>
            <person name="Viehrig K."/>
            <person name="Ye F."/>
            <person name="Su P."/>
            <person name="Kiefer A.F."/>
            <person name="Nichols A."/>
            <person name="Cepeda A.J."/>
            <person name="Yan W."/>
            <person name="Fan B."/>
            <person name="Jiang Y."/>
            <person name="Adhikari A."/>
            <person name="Zheng C.-J."/>
            <person name="Schuster L."/>
            <person name="Cowan T.M."/>
            <person name="Smanski M.J."/>
            <person name="Chevrette M.G."/>
            <person name="De Carvalho L.P.S."/>
            <person name="Shen B."/>
        </authorList>
    </citation>
    <scope>NUCLEOTIDE SEQUENCE [LARGE SCALE GENOMIC DNA]</scope>
    <source>
        <strain evidence="8 9">NPDC048946</strain>
    </source>
</reference>
<dbReference type="PANTHER" id="PTHR30520">
    <property type="entry name" value="FORMATE TRANSPORTER-RELATED"/>
    <property type="match status" value="1"/>
</dbReference>